<reference evidence="9 10" key="1">
    <citation type="submission" date="2021-08" db="EMBL/GenBank/DDBJ databases">
        <title>Draft genome sequence of Mycolicibacterium sp. NGTWS1702 strain.</title>
        <authorList>
            <person name="Matsumoto M."/>
            <person name="Tang B.C.C."/>
            <person name="Machida Y."/>
            <person name="Matoyama H."/>
            <person name="Kishihara T."/>
            <person name="Sato S."/>
            <person name="Kondo I."/>
            <person name="Sano M."/>
            <person name="Kato G."/>
        </authorList>
    </citation>
    <scope>NUCLEOTIDE SEQUENCE [LARGE SCALE GENOMIC DNA]</scope>
    <source>
        <strain evidence="9 10">NGTWSNA01</strain>
    </source>
</reference>
<dbReference type="InterPro" id="IPR049453">
    <property type="entry name" value="Memb_transporter_dom"/>
</dbReference>
<keyword evidence="5 7" id="KW-0472">Membrane</keyword>
<evidence type="ECO:0000256" key="1">
    <source>
        <dbReference type="ARBA" id="ARBA00004651"/>
    </source>
</evidence>
<dbReference type="Pfam" id="PF13515">
    <property type="entry name" value="FUSC_2"/>
    <property type="match status" value="1"/>
</dbReference>
<feature type="transmembrane region" description="Helical" evidence="7">
    <location>
        <begin position="517"/>
        <end position="536"/>
    </location>
</feature>
<feature type="transmembrane region" description="Helical" evidence="7">
    <location>
        <begin position="440"/>
        <end position="460"/>
    </location>
</feature>
<accession>A0ABQ4VAM0</accession>
<evidence type="ECO:0000256" key="7">
    <source>
        <dbReference type="SAM" id="Phobius"/>
    </source>
</evidence>
<proteinExistence type="inferred from homology"/>
<evidence type="ECO:0000256" key="2">
    <source>
        <dbReference type="ARBA" id="ARBA00022475"/>
    </source>
</evidence>
<evidence type="ECO:0000313" key="10">
    <source>
        <dbReference type="Proteomes" id="UP001060504"/>
    </source>
</evidence>
<keyword evidence="4 7" id="KW-1133">Transmembrane helix</keyword>
<keyword evidence="3 7" id="KW-0812">Transmembrane</keyword>
<gene>
    <name evidence="9" type="ORF">NGTWS1702_18470</name>
</gene>
<feature type="transmembrane region" description="Helical" evidence="7">
    <location>
        <begin position="31"/>
        <end position="49"/>
    </location>
</feature>
<comment type="subcellular location">
    <subcellularLocation>
        <location evidence="1">Cell membrane</location>
        <topology evidence="1">Multi-pass membrane protein</topology>
    </subcellularLocation>
</comment>
<dbReference type="PANTHER" id="PTHR30509:SF9">
    <property type="entry name" value="MULTIDRUG RESISTANCE PROTEIN MDTO"/>
    <property type="match status" value="1"/>
</dbReference>
<name>A0ABQ4VAM0_9MYCO</name>
<feature type="transmembrane region" description="Helical" evidence="7">
    <location>
        <begin position="154"/>
        <end position="172"/>
    </location>
</feature>
<comment type="similarity">
    <text evidence="6">Belongs to the YccS/YhfK family.</text>
</comment>
<dbReference type="EMBL" id="BPRH01001942">
    <property type="protein sequence ID" value="GJF15310.1"/>
    <property type="molecule type" value="Genomic_DNA"/>
</dbReference>
<feature type="transmembrane region" description="Helical" evidence="7">
    <location>
        <begin position="490"/>
        <end position="511"/>
    </location>
</feature>
<feature type="transmembrane region" description="Helical" evidence="7">
    <location>
        <begin position="466"/>
        <end position="483"/>
    </location>
</feature>
<evidence type="ECO:0000313" key="9">
    <source>
        <dbReference type="EMBL" id="GJF15310.1"/>
    </source>
</evidence>
<evidence type="ECO:0000256" key="4">
    <source>
        <dbReference type="ARBA" id="ARBA00022989"/>
    </source>
</evidence>
<feature type="transmembrane region" description="Helical" evidence="7">
    <location>
        <begin position="107"/>
        <end position="124"/>
    </location>
</feature>
<organism evidence="9 10">
    <name type="scientific">Mycolicibacterium cyprinidarum</name>
    <dbReference type="NCBI Taxonomy" id="2860311"/>
    <lineage>
        <taxon>Bacteria</taxon>
        <taxon>Bacillati</taxon>
        <taxon>Actinomycetota</taxon>
        <taxon>Actinomycetes</taxon>
        <taxon>Mycobacteriales</taxon>
        <taxon>Mycobacteriaceae</taxon>
        <taxon>Mycolicibacterium</taxon>
    </lineage>
</organism>
<dbReference type="Proteomes" id="UP001060504">
    <property type="component" value="Unassembled WGS sequence"/>
</dbReference>
<dbReference type="PANTHER" id="PTHR30509">
    <property type="entry name" value="P-HYDROXYBENZOIC ACID EFFLUX PUMP SUBUNIT-RELATED"/>
    <property type="match status" value="1"/>
</dbReference>
<evidence type="ECO:0000256" key="6">
    <source>
        <dbReference type="ARBA" id="ARBA00043993"/>
    </source>
</evidence>
<evidence type="ECO:0000256" key="3">
    <source>
        <dbReference type="ARBA" id="ARBA00022692"/>
    </source>
</evidence>
<comment type="caution">
    <text evidence="9">The sequence shown here is derived from an EMBL/GenBank/DDBJ whole genome shotgun (WGS) entry which is preliminary data.</text>
</comment>
<feature type="transmembrane region" description="Helical" evidence="7">
    <location>
        <begin position="80"/>
        <end position="101"/>
    </location>
</feature>
<evidence type="ECO:0000259" key="8">
    <source>
        <dbReference type="Pfam" id="PF13515"/>
    </source>
</evidence>
<keyword evidence="2" id="KW-1003">Cell membrane</keyword>
<protein>
    <submittedName>
        <fullName evidence="9">Fusaric acid resistance protein</fullName>
    </submittedName>
</protein>
<sequence>MTVSTSTSGLRYRIHRRVQQRDPENDALRRAVRAALVVPLAGALGFAIAGDSPQTPLYTIFGSVALLVFSDFPGNRQNRAVAYAGLGLIGFGMISLGTLVAHHPWPAVLTMFCLGVVVTFSGVFSETLAAGQRATLLTFVLPACTPPAPLGDRLLGWTIALAVCVPAALFVLPPHHHGELRRHAARACRALADRLDGRGTAAAATAAMDALRANFLGAAFRPVGLTAGSRALVRVVDDLEWVTEGTGQQAGAALADMKDPAVRVLRDAASVLRISRVARRDAARAELDAALAELRTASGGRYREDLATILDAVDDEHAVELGRQLLRRRTIAATIGATGRIIAAAAAADARPVWARALDLQLPQTGASDRLLPSTVVAAQITSGFLTNRAVAVRNSLRTGLGLGLAVAVTEVFTVENAFWVVLGALSVLRSSALTTGTRVWRAVIGTGIGFLLGVVVISLVGVDPVVLWLLMPLVVFGSAYVPEIASFTAAQAAFTMMVLIFFNLVVPTGWQVGLIRVQDVVVGALVAVVVSVLLWPRGATAAVTRAIGSARSIFSRYLRVAVLRITRGDFEERTDELVTLSHDALAASRVIDDAVRQYLSEGSGETDFRTPTVSSFNRAIRLRTAADLIADIPTPPPLSAYPKVRAVVEFHVDAICGRLAGRPQPEQPWTLIADDFVLALRSEAPHDDLGVAAALPLLTVAALLGELESIFPLQETP</sequence>
<evidence type="ECO:0000256" key="5">
    <source>
        <dbReference type="ARBA" id="ARBA00023136"/>
    </source>
</evidence>
<feature type="transmembrane region" description="Helical" evidence="7">
    <location>
        <begin position="403"/>
        <end position="428"/>
    </location>
</feature>
<keyword evidence="10" id="KW-1185">Reference proteome</keyword>
<feature type="domain" description="Integral membrane bound transporter" evidence="8">
    <location>
        <begin position="405"/>
        <end position="531"/>
    </location>
</feature>